<dbReference type="SUPFAM" id="SSF56672">
    <property type="entry name" value="DNA/RNA polymerases"/>
    <property type="match status" value="1"/>
</dbReference>
<dbReference type="GO" id="GO:0005739">
    <property type="term" value="C:mitochondrion"/>
    <property type="evidence" value="ECO:0007669"/>
    <property type="project" value="UniProtKB-SubCell"/>
</dbReference>
<accession>A0A219YH60</accession>
<dbReference type="Gene3D" id="3.30.1770.10">
    <property type="entry name" value="TPR 1 domain of DNA polymerase"/>
    <property type="match status" value="1"/>
</dbReference>
<keyword evidence="8" id="KW-0496">Mitochondrion</keyword>
<dbReference type="PIRSF" id="PIRSF006517">
    <property type="entry name" value="DPol_mt_plasmid"/>
    <property type="match status" value="1"/>
</dbReference>
<dbReference type="InterPro" id="IPR004868">
    <property type="entry name" value="DNA-dir_DNA_pol_B_mt/vir"/>
</dbReference>
<feature type="domain" description="DNA-directed DNA polymerase family B mitochondria/virus" evidence="12">
    <location>
        <begin position="420"/>
        <end position="869"/>
    </location>
</feature>
<dbReference type="GO" id="GO:0006260">
    <property type="term" value="P:DNA replication"/>
    <property type="evidence" value="ECO:0007669"/>
    <property type="project" value="UniProtKB-KW"/>
</dbReference>
<dbReference type="InterPro" id="IPR043502">
    <property type="entry name" value="DNA/RNA_pol_sf"/>
</dbReference>
<sequence>MEYDKNYDFAVSLLIEQYGELFNTFPKEAKDVVIEQKRQILNMNWEQDNLRKAEERSKKAREMAKQMKSKMQIERLGQSSMGAYKRYKSVSISMEESCEYKHVEPNPTIVDGAKIRGFRKETILGMKHRIINAIRESESYQNITRTPVSYMYFKMYNNGKICGSTRTISVYEDTFEEDVEALFIAYDNIVKHINDTVYGYESLFSQDANVYTVFYMTALYFPSPRSVLFWGKNIPKIINCGIFKIFSANDTNKDCIEQCSQYLWNNQVFYTLDEIIEYANGNVCILTPQFYIRNIKEIKSYSDIRVHTDSPIKTLNVIDPSVKYLLQFKEHIGVLFDFKQQKRDNKITRFKPLTKFPKTEKITVCFDIEAYFDPDSENEQTHIPYLCCACFVYNDVIGNVIEFEGRDCVAQMIEYIVDICSELKNKNIELIAHNGGAYDFHYILSSMYNPSDIKNILIRNNNFISFSFVHDDITFNIKDSYSFLLCSLANAAKAFLTGNHDFGKTDFPHHDVRSKADLEKVYRKWRSIDNIIDIEIEKEKLLISSHNIINYETDGKSKKLLDWSREYCCNDVIVLAKVWLEFKVAVYEIFNSKVVDQSYTLAGMSFKLFESNLDPNIDLRHPKKEDYMNMKDSLIGGRCISVNGIYENILCLDVKSLYPAAMAFYDQPYGQFRRVQQRMTEELGIYYVRVIPHTKINSNFFPVRYNNKITYNNYGSTQYNAWYTSVDIDIGISEGHDIQYIPFDEEGNIGYSWINKGKIFQKYIEDTLYKLKLKYEEEGNKVKRNVIKIIMNSLWGKFAQKWIDTNYSIKAESDVDFDEEEAYKIWDTEYMLIKQHKESEYSSKPIQNGVFTLSWARHHMKLLWDASTRPDTECIYSDTDSIFVRKEEFNLNSVFELNNQKIPVIGTDVGQLELECEFDKLLCAGKKQYMGFYKYLDAQENPQIGEKKRFKGVPAAYIKPELYTHLLKSPDKMAQVKFLKFRREWGSVKGYIESKNIRAT</sequence>
<evidence type="ECO:0000256" key="4">
    <source>
        <dbReference type="ARBA" id="ARBA00022695"/>
    </source>
</evidence>
<dbReference type="SMART" id="SM00486">
    <property type="entry name" value="POLBc"/>
    <property type="match status" value="1"/>
</dbReference>
<dbReference type="Pfam" id="PF03175">
    <property type="entry name" value="DNA_pol_B_2"/>
    <property type="match status" value="1"/>
</dbReference>
<dbReference type="PRINTS" id="PR00106">
    <property type="entry name" value="DNAPOLB"/>
</dbReference>
<evidence type="ECO:0000256" key="6">
    <source>
        <dbReference type="ARBA" id="ARBA00022932"/>
    </source>
</evidence>
<protein>
    <recommendedName>
        <fullName evidence="10">DNA polymerase</fullName>
        <ecNumber evidence="10">2.7.7.7</ecNumber>
    </recommendedName>
</protein>
<keyword evidence="7 10" id="KW-0238">DNA-binding</keyword>
<dbReference type="GO" id="GO:0003887">
    <property type="term" value="F:DNA-directed DNA polymerase activity"/>
    <property type="evidence" value="ECO:0007669"/>
    <property type="project" value="UniProtKB-KW"/>
</dbReference>
<keyword evidence="3 10" id="KW-0808">Transferase</keyword>
<evidence type="ECO:0000259" key="12">
    <source>
        <dbReference type="Pfam" id="PF03175"/>
    </source>
</evidence>
<dbReference type="AlphaFoldDB" id="A0A219YH60"/>
<evidence type="ECO:0000256" key="8">
    <source>
        <dbReference type="ARBA" id="ARBA00023128"/>
    </source>
</evidence>
<keyword evidence="5 10" id="KW-0235">DNA replication</keyword>
<evidence type="ECO:0000256" key="5">
    <source>
        <dbReference type="ARBA" id="ARBA00022705"/>
    </source>
</evidence>
<reference evidence="13" key="1">
    <citation type="submission" date="2016-09" db="EMBL/GenBank/DDBJ databases">
        <title>The characteristics of new linear pDH6A plasmid from Debaryomyces hansenii yeast.</title>
        <authorList>
            <person name="Polomska X."/>
            <person name="Neuveglise C."/>
        </authorList>
    </citation>
    <scope>NUCLEOTIDE SEQUENCE</scope>
    <source>
        <strain evidence="13">7g</strain>
        <plasmid evidence="13">pDH6A</plasmid>
    </source>
</reference>
<dbReference type="SUPFAM" id="SSF53098">
    <property type="entry name" value="Ribonuclease H-like"/>
    <property type="match status" value="1"/>
</dbReference>
<geneLocation type="plasmid" evidence="13">
    <name>pDH6A</name>
</geneLocation>
<keyword evidence="4 10" id="KW-0548">Nucleotidyltransferase</keyword>
<dbReference type="GO" id="GO:0000166">
    <property type="term" value="F:nucleotide binding"/>
    <property type="evidence" value="ECO:0007669"/>
    <property type="project" value="InterPro"/>
</dbReference>
<feature type="coiled-coil region" evidence="11">
    <location>
        <begin position="43"/>
        <end position="70"/>
    </location>
</feature>
<evidence type="ECO:0000256" key="7">
    <source>
        <dbReference type="ARBA" id="ARBA00023125"/>
    </source>
</evidence>
<comment type="catalytic activity">
    <reaction evidence="9 10">
        <text>DNA(n) + a 2'-deoxyribonucleoside 5'-triphosphate = DNA(n+1) + diphosphate</text>
        <dbReference type="Rhea" id="RHEA:22508"/>
        <dbReference type="Rhea" id="RHEA-COMP:17339"/>
        <dbReference type="Rhea" id="RHEA-COMP:17340"/>
        <dbReference type="ChEBI" id="CHEBI:33019"/>
        <dbReference type="ChEBI" id="CHEBI:61560"/>
        <dbReference type="ChEBI" id="CHEBI:173112"/>
        <dbReference type="EC" id="2.7.7.7"/>
    </reaction>
</comment>
<dbReference type="PROSITE" id="PS00116">
    <property type="entry name" value="DNA_POLYMERASE_B"/>
    <property type="match status" value="1"/>
</dbReference>
<dbReference type="InterPro" id="IPR017964">
    <property type="entry name" value="DNA-dir_DNA_pol_B_CS"/>
</dbReference>
<keyword evidence="6 10" id="KW-0239">DNA-directed DNA polymerase</keyword>
<dbReference type="InterPro" id="IPR006172">
    <property type="entry name" value="DNA-dir_DNA_pol_B"/>
</dbReference>
<dbReference type="PANTHER" id="PTHR33568">
    <property type="entry name" value="DNA POLYMERASE"/>
    <property type="match status" value="1"/>
</dbReference>
<keyword evidence="13" id="KW-0614">Plasmid</keyword>
<evidence type="ECO:0000256" key="2">
    <source>
        <dbReference type="ARBA" id="ARBA00005755"/>
    </source>
</evidence>
<comment type="similarity">
    <text evidence="2 10">Belongs to the DNA polymerase type-B family.</text>
</comment>
<evidence type="ECO:0000256" key="9">
    <source>
        <dbReference type="ARBA" id="ARBA00049244"/>
    </source>
</evidence>
<evidence type="ECO:0000313" key="13">
    <source>
        <dbReference type="EMBL" id="APZ80114.1"/>
    </source>
</evidence>
<dbReference type="Gene3D" id="3.90.1600.10">
    <property type="entry name" value="Palm domain of DNA polymerase"/>
    <property type="match status" value="1"/>
</dbReference>
<organism evidence="13">
    <name type="scientific">Debaryomyces hansenii</name>
    <name type="common">Yeast</name>
    <name type="synonym">Torulaspora hansenii</name>
    <dbReference type="NCBI Taxonomy" id="4959"/>
    <lineage>
        <taxon>Eukaryota</taxon>
        <taxon>Fungi</taxon>
        <taxon>Dikarya</taxon>
        <taxon>Ascomycota</taxon>
        <taxon>Saccharomycotina</taxon>
        <taxon>Pichiomycetes</taxon>
        <taxon>Debaryomycetaceae</taxon>
        <taxon>Debaryomyces</taxon>
    </lineage>
</organism>
<proteinExistence type="inferred from homology"/>
<dbReference type="Gene3D" id="1.10.287.690">
    <property type="entry name" value="Helix hairpin bin"/>
    <property type="match status" value="1"/>
</dbReference>
<dbReference type="InterPro" id="IPR015833">
    <property type="entry name" value="DNA-dir_DNA_pol_B_mt_lin_plsmd"/>
</dbReference>
<keyword evidence="11" id="KW-0175">Coiled coil</keyword>
<dbReference type="GO" id="GO:0003677">
    <property type="term" value="F:DNA binding"/>
    <property type="evidence" value="ECO:0007669"/>
    <property type="project" value="UniProtKB-KW"/>
</dbReference>
<dbReference type="EMBL" id="KX858805">
    <property type="protein sequence ID" value="APZ80114.1"/>
    <property type="molecule type" value="Genomic_DNA"/>
</dbReference>
<dbReference type="Gene3D" id="4.10.80.20">
    <property type="entry name" value="DNA polymerase, domain 5"/>
    <property type="match status" value="1"/>
</dbReference>
<comment type="subcellular location">
    <subcellularLocation>
        <location evidence="1">Mitochondrion</location>
    </subcellularLocation>
</comment>
<name>A0A219YH60_DEBHN</name>
<evidence type="ECO:0000256" key="11">
    <source>
        <dbReference type="SAM" id="Coils"/>
    </source>
</evidence>
<evidence type="ECO:0000256" key="1">
    <source>
        <dbReference type="ARBA" id="ARBA00004173"/>
    </source>
</evidence>
<dbReference type="InterPro" id="IPR023211">
    <property type="entry name" value="DNA_pol_palm_dom_sf"/>
</dbReference>
<dbReference type="EC" id="2.7.7.7" evidence="10"/>
<dbReference type="PANTHER" id="PTHR33568:SF3">
    <property type="entry name" value="DNA-DIRECTED DNA POLYMERASE"/>
    <property type="match status" value="1"/>
</dbReference>
<evidence type="ECO:0000256" key="10">
    <source>
        <dbReference type="RuleBase" id="RU000442"/>
    </source>
</evidence>
<evidence type="ECO:0000256" key="3">
    <source>
        <dbReference type="ARBA" id="ARBA00022679"/>
    </source>
</evidence>
<dbReference type="InterPro" id="IPR012337">
    <property type="entry name" value="RNaseH-like_sf"/>
</dbReference>